<reference evidence="1 2" key="1">
    <citation type="submission" date="2016-10" db="EMBL/GenBank/DDBJ databases">
        <authorList>
            <person name="de Groot N.N."/>
        </authorList>
    </citation>
    <scope>NUCLEOTIDE SEQUENCE [LARGE SCALE GENOMIC DNA]</scope>
    <source>
        <strain evidence="1 2">CGMCC 4.6858</strain>
    </source>
</reference>
<gene>
    <name evidence="1" type="ORF">SAMN05421872_1103</name>
</gene>
<keyword evidence="2" id="KW-1185">Reference proteome</keyword>
<organism evidence="1 2">
    <name type="scientific">Nocardioides lianchengensis</name>
    <dbReference type="NCBI Taxonomy" id="1045774"/>
    <lineage>
        <taxon>Bacteria</taxon>
        <taxon>Bacillati</taxon>
        <taxon>Actinomycetota</taxon>
        <taxon>Actinomycetes</taxon>
        <taxon>Propionibacteriales</taxon>
        <taxon>Nocardioidaceae</taxon>
        <taxon>Nocardioides</taxon>
    </lineage>
</organism>
<name>A0A1G6WMX8_9ACTN</name>
<sequence length="34" mass="3818">MATLALFDIRAGLDFPDADFCDIMDLTHMHHAGR</sequence>
<dbReference type="EMBL" id="FMZM01000010">
    <property type="protein sequence ID" value="SDD67208.1"/>
    <property type="molecule type" value="Genomic_DNA"/>
</dbReference>
<evidence type="ECO:0000313" key="2">
    <source>
        <dbReference type="Proteomes" id="UP000199034"/>
    </source>
</evidence>
<dbReference type="AlphaFoldDB" id="A0A1G6WMX8"/>
<evidence type="ECO:0000313" key="1">
    <source>
        <dbReference type="EMBL" id="SDD67208.1"/>
    </source>
</evidence>
<dbReference type="Proteomes" id="UP000199034">
    <property type="component" value="Unassembled WGS sequence"/>
</dbReference>
<protein>
    <submittedName>
        <fullName evidence="1">Uncharacterized protein</fullName>
    </submittedName>
</protein>
<proteinExistence type="predicted"/>
<dbReference type="STRING" id="1045774.SAMN05421872_1103"/>
<accession>A0A1G6WMX8</accession>